<reference evidence="1" key="1">
    <citation type="submission" date="2023-10" db="EMBL/GenBank/DDBJ databases">
        <title>Genome assembly of Pristionchus species.</title>
        <authorList>
            <person name="Yoshida K."/>
            <person name="Sommer R.J."/>
        </authorList>
    </citation>
    <scope>NUCLEOTIDE SEQUENCE</scope>
    <source>
        <strain evidence="1">RS0144</strain>
    </source>
</reference>
<evidence type="ECO:0000313" key="1">
    <source>
        <dbReference type="EMBL" id="GMS85231.1"/>
    </source>
</evidence>
<name>A0AAV5SPW2_9BILA</name>
<dbReference type="EMBL" id="BTSX01000002">
    <property type="protein sequence ID" value="GMS85231.1"/>
    <property type="molecule type" value="Genomic_DNA"/>
</dbReference>
<feature type="non-terminal residue" evidence="1">
    <location>
        <position position="1"/>
    </location>
</feature>
<protein>
    <submittedName>
        <fullName evidence="1">Uncharacterized protein</fullName>
    </submittedName>
</protein>
<comment type="caution">
    <text evidence="1">The sequence shown here is derived from an EMBL/GenBank/DDBJ whole genome shotgun (WGS) entry which is preliminary data.</text>
</comment>
<gene>
    <name evidence="1" type="ORF">PENTCL1PPCAC_7406</name>
</gene>
<keyword evidence="2" id="KW-1185">Reference proteome</keyword>
<proteinExistence type="predicted"/>
<evidence type="ECO:0000313" key="2">
    <source>
        <dbReference type="Proteomes" id="UP001432027"/>
    </source>
</evidence>
<dbReference type="AlphaFoldDB" id="A0AAV5SPW2"/>
<organism evidence="1 2">
    <name type="scientific">Pristionchus entomophagus</name>
    <dbReference type="NCBI Taxonomy" id="358040"/>
    <lineage>
        <taxon>Eukaryota</taxon>
        <taxon>Metazoa</taxon>
        <taxon>Ecdysozoa</taxon>
        <taxon>Nematoda</taxon>
        <taxon>Chromadorea</taxon>
        <taxon>Rhabditida</taxon>
        <taxon>Rhabditina</taxon>
        <taxon>Diplogasteromorpha</taxon>
        <taxon>Diplogasteroidea</taxon>
        <taxon>Neodiplogasteridae</taxon>
        <taxon>Pristionchus</taxon>
    </lineage>
</organism>
<accession>A0AAV5SPW2</accession>
<sequence>SIPSGFSLLFRLLTPSSTDFFLHSMGSFSSKPLSTRRSLDRDSFVLCDGFARLRNAEFAGTGDGRYIFILGNPHITSDGFQEDGQELAASFQLDIIDIFLSKRTRICHIGDFYNFGFCVGFYALNERTVVIVDYDPADNTLRQRLIRIDLGKETAECPLYRGYDCELDSFFHAKTSTGEECAVTVIPSFLGSPSAGIVYPSNPLSATTHKDLTPLITQADAHVRQFYVAGEAGEAKVSTFYPPFFISSTVLGFFIDTNNVDDLIDPMKVLVMDLTSGSVYLQEAKSSSSFPLSIANSKPAYAKWSQASYREVAIISRFRRTGRCWQVGLASLLLSIFRYTVYAAVFFLSWDCRRLSSFCVSASMRMLIMRSQLLEPKTDEFTGFGTLNTRTLEWNEIKASVWNEDETRLIPLREGHFVVSSLTNQISPSRVIGLETLADKKMERFRLIGNPLRIPTLARLSSIAVQKTDRVPSELLEQIAARMIVT</sequence>
<dbReference type="Proteomes" id="UP001432027">
    <property type="component" value="Unassembled WGS sequence"/>
</dbReference>